<dbReference type="Proteomes" id="UP000595847">
    <property type="component" value="Chromosome"/>
</dbReference>
<evidence type="ECO:0000313" key="1">
    <source>
        <dbReference type="EMBL" id="QQE74113.1"/>
    </source>
</evidence>
<evidence type="ECO:0000313" key="2">
    <source>
        <dbReference type="EMBL" id="QUO41197.1"/>
    </source>
</evidence>
<proteinExistence type="predicted"/>
<keyword evidence="4" id="KW-1185">Reference proteome</keyword>
<accession>A0A7T5JN63</accession>
<protein>
    <submittedName>
        <fullName evidence="1">Uncharacterized protein</fullName>
    </submittedName>
</protein>
<dbReference type="Proteomes" id="UP000677234">
    <property type="component" value="Chromosome"/>
</dbReference>
<dbReference type="AlphaFoldDB" id="A0A7T5JN63"/>
<dbReference type="RefSeq" id="WP_198827701.1">
    <property type="nucleotide sequence ID" value="NZ_CP066308.1"/>
</dbReference>
<sequence length="190" mass="21431">MQFPQLRMENRYAQLGLNIIKPVQEIQQPKADLQIKQVPAQLEIRQPMGELTIDTSEGQANLDLRGPLRRARDNADYGYQKVMEAIAQISQEGDQLRAIENKGNAIAAIAFEEGSIYQNSYVLDRTSGDGVEIRYEARRPEINVKFGGAQIEATPQRPIHNYKPGKVEGYVKQWNSLSIEVVGLHVDRSL</sequence>
<gene>
    <name evidence="1" type="ORF">JD108_20115</name>
    <name evidence="2" type="ORF">KDJ56_20050</name>
</gene>
<dbReference type="InterPro" id="IPR045527">
    <property type="entry name" value="DUF6470"/>
</dbReference>
<reference evidence="2" key="2">
    <citation type="submission" date="2021-04" db="EMBL/GenBank/DDBJ databases">
        <title>Brevibacillus composti FJAT-54423, complete genome.</title>
        <authorList>
            <person name="Tang R."/>
        </authorList>
    </citation>
    <scope>NUCLEOTIDE SEQUENCE</scope>
    <source>
        <strain evidence="2">FJAT-54424</strain>
    </source>
</reference>
<evidence type="ECO:0000313" key="4">
    <source>
        <dbReference type="Proteomes" id="UP000677234"/>
    </source>
</evidence>
<organism evidence="1 3">
    <name type="scientific">Brevibacillus composti</name>
    <dbReference type="NCBI Taxonomy" id="2796470"/>
    <lineage>
        <taxon>Bacteria</taxon>
        <taxon>Bacillati</taxon>
        <taxon>Bacillota</taxon>
        <taxon>Bacilli</taxon>
        <taxon>Bacillales</taxon>
        <taxon>Paenibacillaceae</taxon>
        <taxon>Brevibacillus</taxon>
    </lineage>
</organism>
<dbReference type="EMBL" id="CP066308">
    <property type="protein sequence ID" value="QQE74113.1"/>
    <property type="molecule type" value="Genomic_DNA"/>
</dbReference>
<dbReference type="EMBL" id="CP073708">
    <property type="protein sequence ID" value="QUO41197.1"/>
    <property type="molecule type" value="Genomic_DNA"/>
</dbReference>
<dbReference type="KEGG" id="bcop:JD108_20115"/>
<reference evidence="1 3" key="1">
    <citation type="submission" date="2020-12" db="EMBL/GenBank/DDBJ databases">
        <title>strain FJAT-54423T represents a novel species of the genus Brevibacillus.</title>
        <authorList>
            <person name="Tang R."/>
        </authorList>
    </citation>
    <scope>NUCLEOTIDE SEQUENCE [LARGE SCALE GENOMIC DNA]</scope>
    <source>
        <strain evidence="1 3">FJAT-54423</strain>
    </source>
</reference>
<name>A0A7T5JN63_9BACL</name>
<dbReference type="Pfam" id="PF20074">
    <property type="entry name" value="DUF6470"/>
    <property type="match status" value="1"/>
</dbReference>
<evidence type="ECO:0000313" key="3">
    <source>
        <dbReference type="Proteomes" id="UP000595847"/>
    </source>
</evidence>